<dbReference type="OrthoDB" id="332939at2"/>
<name>A0A656HEM2_THINJ</name>
<evidence type="ECO:0000313" key="2">
    <source>
        <dbReference type="EMBL" id="EIJ35368.1"/>
    </source>
</evidence>
<proteinExistence type="predicted"/>
<evidence type="ECO:0000259" key="1">
    <source>
        <dbReference type="Pfam" id="PF00149"/>
    </source>
</evidence>
<dbReference type="InterPro" id="IPR051693">
    <property type="entry name" value="UPF0046_metallophosphoest"/>
</dbReference>
<organism evidence="2 3">
    <name type="scientific">Thiothrix nivea (strain ATCC 35100 / DSM 5205 / JP2)</name>
    <dbReference type="NCBI Taxonomy" id="870187"/>
    <lineage>
        <taxon>Bacteria</taxon>
        <taxon>Pseudomonadati</taxon>
        <taxon>Pseudomonadota</taxon>
        <taxon>Gammaproteobacteria</taxon>
        <taxon>Thiotrichales</taxon>
        <taxon>Thiotrichaceae</taxon>
        <taxon>Thiothrix</taxon>
    </lineage>
</organism>
<dbReference type="CDD" id="cd07379">
    <property type="entry name" value="MPP_239FB"/>
    <property type="match status" value="1"/>
</dbReference>
<dbReference type="PANTHER" id="PTHR12905:SF0">
    <property type="entry name" value="CALCINEURIN-LIKE PHOSPHOESTERASE DOMAIN-CONTAINING PROTEIN"/>
    <property type="match status" value="1"/>
</dbReference>
<protein>
    <submittedName>
        <fullName evidence="2">Metallophosphoesterase</fullName>
    </submittedName>
</protein>
<dbReference type="AlphaFoldDB" id="A0A656HEM2"/>
<dbReference type="InterPro" id="IPR004843">
    <property type="entry name" value="Calcineurin-like_PHP"/>
</dbReference>
<dbReference type="RefSeq" id="WP_002709274.1">
    <property type="nucleotide sequence ID" value="NZ_JH651384.1"/>
</dbReference>
<evidence type="ECO:0000313" key="3">
    <source>
        <dbReference type="Proteomes" id="UP000005317"/>
    </source>
</evidence>
<dbReference type="EMBL" id="JH651384">
    <property type="protein sequence ID" value="EIJ35368.1"/>
    <property type="molecule type" value="Genomic_DNA"/>
</dbReference>
<dbReference type="SUPFAM" id="SSF56300">
    <property type="entry name" value="Metallo-dependent phosphatases"/>
    <property type="match status" value="1"/>
</dbReference>
<dbReference type="GO" id="GO:0016787">
    <property type="term" value="F:hydrolase activity"/>
    <property type="evidence" value="ECO:0007669"/>
    <property type="project" value="InterPro"/>
</dbReference>
<dbReference type="Proteomes" id="UP000005317">
    <property type="component" value="Unassembled WGS sequence"/>
</dbReference>
<dbReference type="PANTHER" id="PTHR12905">
    <property type="entry name" value="METALLOPHOSPHOESTERASE"/>
    <property type="match status" value="1"/>
</dbReference>
<accession>A0A656HEM2</accession>
<dbReference type="Pfam" id="PF00149">
    <property type="entry name" value="Metallophos"/>
    <property type="match status" value="1"/>
</dbReference>
<dbReference type="InterPro" id="IPR029052">
    <property type="entry name" value="Metallo-depent_PP-like"/>
</dbReference>
<dbReference type="Gene3D" id="3.60.21.10">
    <property type="match status" value="1"/>
</dbReference>
<sequence>MKLTFISDTHSLHDRMPPLGSGDVLVHCGDFTGRGDLNDTQDFARFMAVQDFTHKIVIAGNHDWCFENELRDEAEACLRDHGLIYLNDSGVEIDGMKFWGSPVQPEFCDWAFNRKRGEDIRYHWDKIPNGIDVLITHGPARGILDRCENGYPAGCDDLLDVVQRIKPRILACGHIHEAYGVLEVDGTIFINACILDERYRVRNPPVEVEL</sequence>
<feature type="domain" description="Calcineurin-like phosphoesterase" evidence="1">
    <location>
        <begin position="1"/>
        <end position="177"/>
    </location>
</feature>
<keyword evidence="3" id="KW-1185">Reference proteome</keyword>
<gene>
    <name evidence="2" type="ORF">Thini_2833</name>
</gene>
<reference evidence="3" key="1">
    <citation type="journal article" date="2011" name="Stand. Genomic Sci.">
        <title>Genome sequence of the filamentous, gliding Thiothrix nivea neotype strain (JP2(T)).</title>
        <authorList>
            <person name="Lapidus A."/>
            <person name="Nolan M."/>
            <person name="Lucas S."/>
            <person name="Glavina Del Rio T."/>
            <person name="Tice H."/>
            <person name="Cheng J.F."/>
            <person name="Tapia R."/>
            <person name="Han C."/>
            <person name="Goodwin L."/>
            <person name="Pitluck S."/>
            <person name="Liolios K."/>
            <person name="Pagani I."/>
            <person name="Ivanova N."/>
            <person name="Huntemann M."/>
            <person name="Mavromatis K."/>
            <person name="Mikhailova N."/>
            <person name="Pati A."/>
            <person name="Chen A."/>
            <person name="Palaniappan K."/>
            <person name="Land M."/>
            <person name="Brambilla E.M."/>
            <person name="Rohde M."/>
            <person name="Abt B."/>
            <person name="Verbarg S."/>
            <person name="Goker M."/>
            <person name="Bristow J."/>
            <person name="Eisen J.A."/>
            <person name="Markowitz V."/>
            <person name="Hugenholtz P."/>
            <person name="Kyrpides N.C."/>
            <person name="Klenk H.P."/>
            <person name="Woyke T."/>
        </authorList>
    </citation>
    <scope>NUCLEOTIDE SEQUENCE [LARGE SCALE GENOMIC DNA]</scope>
    <source>
        <strain evidence="3">ATCC 35100 / DSM 5205 / JP2</strain>
    </source>
</reference>